<dbReference type="EMBL" id="LVYI01000003">
    <property type="protein sequence ID" value="OAP62227.1"/>
    <property type="molecule type" value="Genomic_DNA"/>
</dbReference>
<evidence type="ECO:0000313" key="3">
    <source>
        <dbReference type="Proteomes" id="UP000078343"/>
    </source>
</evidence>
<protein>
    <submittedName>
        <fullName evidence="2">Uncharacterized protein</fullName>
    </submittedName>
</protein>
<dbReference type="PANTHER" id="PTHR38790:SF4">
    <property type="entry name" value="2EXR DOMAIN-CONTAINING PROTEIN"/>
    <property type="match status" value="1"/>
</dbReference>
<feature type="region of interest" description="Disordered" evidence="1">
    <location>
        <begin position="1"/>
        <end position="38"/>
    </location>
</feature>
<organism evidence="2 3">
    <name type="scientific">Fonsecaea erecta</name>
    <dbReference type="NCBI Taxonomy" id="1367422"/>
    <lineage>
        <taxon>Eukaryota</taxon>
        <taxon>Fungi</taxon>
        <taxon>Dikarya</taxon>
        <taxon>Ascomycota</taxon>
        <taxon>Pezizomycotina</taxon>
        <taxon>Eurotiomycetes</taxon>
        <taxon>Chaetothyriomycetidae</taxon>
        <taxon>Chaetothyriales</taxon>
        <taxon>Herpotrichiellaceae</taxon>
        <taxon>Fonsecaea</taxon>
    </lineage>
</organism>
<accession>A0A178ZR16</accession>
<name>A0A178ZR16_9EURO</name>
<keyword evidence="3" id="KW-1185">Reference proteome</keyword>
<feature type="compositionally biased region" description="Polar residues" evidence="1">
    <location>
        <begin position="221"/>
        <end position="233"/>
    </location>
</feature>
<feature type="compositionally biased region" description="Basic and acidic residues" evidence="1">
    <location>
        <begin position="21"/>
        <end position="38"/>
    </location>
</feature>
<proteinExistence type="predicted"/>
<evidence type="ECO:0000313" key="2">
    <source>
        <dbReference type="EMBL" id="OAP62227.1"/>
    </source>
</evidence>
<dbReference type="AlphaFoldDB" id="A0A178ZR16"/>
<evidence type="ECO:0000256" key="1">
    <source>
        <dbReference type="SAM" id="MobiDB-lite"/>
    </source>
</evidence>
<dbReference type="OrthoDB" id="5413827at2759"/>
<gene>
    <name evidence="2" type="ORF">AYL99_04430</name>
</gene>
<dbReference type="Proteomes" id="UP000078343">
    <property type="component" value="Unassembled WGS sequence"/>
</dbReference>
<dbReference type="GeneID" id="30008599"/>
<sequence length="366" mass="40941">MFRSPNGAPMFADVQSQLPAPREEEQADREQQRQMKDDHTARMAARALSLSPLLSLPYELRQRVFQYVFTDSSSEFFPHQQACSPSRLLGMVGGQYKISGLGPRENAVNNNLVQPLLLCRQIYRETRLMPLQVNRVKCPATMGSNTSATKRFLDALMPFQRRAIQQLEVHLLASVTEAWSLRSILRSIAGVTDTRSDRGLGKSGSRADLEVGWDEKEKGGQTPSIDSNNSTGDSSLKELTVHITTRDLLLAQADSTVGLLHILTVAPFSQDHPSTAFAYAATWVTEGLVFLKSLRKLTVVIEFSVSVATQVTATDRNHFEHTLRSSLSSVDVTVDWRIHREMILGIDDNEWVDFLWLQDWAITAQG</sequence>
<feature type="region of interest" description="Disordered" evidence="1">
    <location>
        <begin position="211"/>
        <end position="233"/>
    </location>
</feature>
<dbReference type="PANTHER" id="PTHR38790">
    <property type="entry name" value="2EXR DOMAIN-CONTAINING PROTEIN-RELATED"/>
    <property type="match status" value="1"/>
</dbReference>
<reference evidence="2 3" key="1">
    <citation type="submission" date="2016-04" db="EMBL/GenBank/DDBJ databases">
        <title>Draft genome of Fonsecaea erecta CBS 125763.</title>
        <authorList>
            <person name="Weiss V.A."/>
            <person name="Vicente V.A."/>
            <person name="Raittz R.T."/>
            <person name="Moreno L.F."/>
            <person name="De Souza E.M."/>
            <person name="Pedrosa F.O."/>
            <person name="Steffens M.B."/>
            <person name="Faoro H."/>
            <person name="Tadra-Sfeir M.Z."/>
            <person name="Najafzadeh M.J."/>
            <person name="Felipe M.S."/>
            <person name="Teixeira M."/>
            <person name="Sun J."/>
            <person name="Xi L."/>
            <person name="Gomes R."/>
            <person name="De Azevedo C.M."/>
            <person name="Salgado C.G."/>
            <person name="Da Silva M.B."/>
            <person name="Nascimento M.F."/>
            <person name="Queiroz-Telles F."/>
            <person name="Attili D.S."/>
            <person name="Gorbushina A."/>
        </authorList>
    </citation>
    <scope>NUCLEOTIDE SEQUENCE [LARGE SCALE GENOMIC DNA]</scope>
    <source>
        <strain evidence="2 3">CBS 125763</strain>
    </source>
</reference>
<dbReference type="RefSeq" id="XP_018695594.1">
    <property type="nucleotide sequence ID" value="XM_018835944.1"/>
</dbReference>
<comment type="caution">
    <text evidence="2">The sequence shown here is derived from an EMBL/GenBank/DDBJ whole genome shotgun (WGS) entry which is preliminary data.</text>
</comment>